<evidence type="ECO:0000313" key="7">
    <source>
        <dbReference type="Proteomes" id="UP000578077"/>
    </source>
</evidence>
<evidence type="ECO:0000313" key="6">
    <source>
        <dbReference type="EMBL" id="MBB5999791.1"/>
    </source>
</evidence>
<dbReference type="PANTHER" id="PTHR47506:SF1">
    <property type="entry name" value="HTH-TYPE TRANSCRIPTIONAL REGULATOR YJDC"/>
    <property type="match status" value="1"/>
</dbReference>
<dbReference type="Gene3D" id="1.10.357.10">
    <property type="entry name" value="Tetracycline Repressor, domain 2"/>
    <property type="match status" value="1"/>
</dbReference>
<evidence type="ECO:0000256" key="3">
    <source>
        <dbReference type="ARBA" id="ARBA00023163"/>
    </source>
</evidence>
<keyword evidence="2 4" id="KW-0238">DNA-binding</keyword>
<reference evidence="6 7" key="1">
    <citation type="submission" date="2020-08" db="EMBL/GenBank/DDBJ databases">
        <title>Sequencing the genomes of 1000 actinobacteria strains.</title>
        <authorList>
            <person name="Klenk H.-P."/>
        </authorList>
    </citation>
    <scope>NUCLEOTIDE SEQUENCE [LARGE SCALE GENOMIC DNA]</scope>
    <source>
        <strain evidence="6 7">DSM 44593</strain>
    </source>
</reference>
<dbReference type="EMBL" id="JACHLY010000001">
    <property type="protein sequence ID" value="MBB5999791.1"/>
    <property type="molecule type" value="Genomic_DNA"/>
</dbReference>
<dbReference type="PANTHER" id="PTHR47506">
    <property type="entry name" value="TRANSCRIPTIONAL REGULATORY PROTEIN"/>
    <property type="match status" value="1"/>
</dbReference>
<dbReference type="Pfam" id="PF00440">
    <property type="entry name" value="TetR_N"/>
    <property type="match status" value="1"/>
</dbReference>
<dbReference type="Proteomes" id="UP000578077">
    <property type="component" value="Unassembled WGS sequence"/>
</dbReference>
<dbReference type="InterPro" id="IPR009057">
    <property type="entry name" value="Homeodomain-like_sf"/>
</dbReference>
<dbReference type="InterPro" id="IPR001647">
    <property type="entry name" value="HTH_TetR"/>
</dbReference>
<dbReference type="GO" id="GO:0003677">
    <property type="term" value="F:DNA binding"/>
    <property type="evidence" value="ECO:0007669"/>
    <property type="project" value="UniProtKB-UniRule"/>
</dbReference>
<dbReference type="Pfam" id="PF16925">
    <property type="entry name" value="TetR_C_13"/>
    <property type="match status" value="1"/>
</dbReference>
<dbReference type="PROSITE" id="PS50977">
    <property type="entry name" value="HTH_TETR_2"/>
    <property type="match status" value="1"/>
</dbReference>
<dbReference type="RefSeq" id="WP_184636872.1">
    <property type="nucleotide sequence ID" value="NZ_BAABKT010000039.1"/>
</dbReference>
<name>A0A841EK49_9ACTN</name>
<dbReference type="InterPro" id="IPR036271">
    <property type="entry name" value="Tet_transcr_reg_TetR-rel_C_sf"/>
</dbReference>
<keyword evidence="3" id="KW-0804">Transcription</keyword>
<evidence type="ECO:0000256" key="4">
    <source>
        <dbReference type="PROSITE-ProRule" id="PRU00335"/>
    </source>
</evidence>
<protein>
    <submittedName>
        <fullName evidence="6">AcrR family transcriptional regulator</fullName>
    </submittedName>
</protein>
<evidence type="ECO:0000256" key="2">
    <source>
        <dbReference type="ARBA" id="ARBA00023125"/>
    </source>
</evidence>
<feature type="domain" description="HTH tetR-type" evidence="5">
    <location>
        <begin position="6"/>
        <end position="66"/>
    </location>
</feature>
<proteinExistence type="predicted"/>
<gene>
    <name evidence="6" type="ORF">HNR25_003542</name>
</gene>
<evidence type="ECO:0000259" key="5">
    <source>
        <dbReference type="PROSITE" id="PS50977"/>
    </source>
</evidence>
<keyword evidence="7" id="KW-1185">Reference proteome</keyword>
<organism evidence="6 7">
    <name type="scientific">Streptomonospora salina</name>
    <dbReference type="NCBI Taxonomy" id="104205"/>
    <lineage>
        <taxon>Bacteria</taxon>
        <taxon>Bacillati</taxon>
        <taxon>Actinomycetota</taxon>
        <taxon>Actinomycetes</taxon>
        <taxon>Streptosporangiales</taxon>
        <taxon>Nocardiopsidaceae</taxon>
        <taxon>Streptomonospora</taxon>
    </lineage>
</organism>
<feature type="DNA-binding region" description="H-T-H motif" evidence="4">
    <location>
        <begin position="29"/>
        <end position="48"/>
    </location>
</feature>
<sequence>MARPRTFDETAVVAAARDRFWSSGYAGTGMSDLMDATGLSKASLYTIFGNKHALYMRAFADYCSGTLDAIEAELDVPDDEAAGRLCRLIERLADSPSGSGGEQPPPTACFLAKAPAELAAQDPEVAHAARQTYGRFEEILVRGVAAAQRAGAVPDSHDARSMARHVLVALRGIEALTSAGVEHTVVADAAASLIETVFRDAAPRNR</sequence>
<comment type="caution">
    <text evidence="6">The sequence shown here is derived from an EMBL/GenBank/DDBJ whole genome shotgun (WGS) entry which is preliminary data.</text>
</comment>
<dbReference type="AlphaFoldDB" id="A0A841EK49"/>
<keyword evidence="1" id="KW-0805">Transcription regulation</keyword>
<evidence type="ECO:0000256" key="1">
    <source>
        <dbReference type="ARBA" id="ARBA00023015"/>
    </source>
</evidence>
<dbReference type="InterPro" id="IPR011075">
    <property type="entry name" value="TetR_C"/>
</dbReference>
<accession>A0A841EK49</accession>
<dbReference type="Gene3D" id="1.10.10.60">
    <property type="entry name" value="Homeodomain-like"/>
    <property type="match status" value="1"/>
</dbReference>
<dbReference type="SUPFAM" id="SSF46689">
    <property type="entry name" value="Homeodomain-like"/>
    <property type="match status" value="1"/>
</dbReference>
<dbReference type="SUPFAM" id="SSF48498">
    <property type="entry name" value="Tetracyclin repressor-like, C-terminal domain"/>
    <property type="match status" value="1"/>
</dbReference>